<dbReference type="Ensembl" id="ENSPNYT00000031694.1">
    <property type="protein sequence ID" value="ENSPNYP00000030945.1"/>
    <property type="gene ID" value="ENSPNYG00000023317.1"/>
</dbReference>
<feature type="domain" description="Ig-like" evidence="1">
    <location>
        <begin position="260"/>
        <end position="334"/>
    </location>
</feature>
<proteinExistence type="predicted"/>
<dbReference type="PANTHER" id="PTHR47633">
    <property type="entry name" value="IMMUNOGLOBULIN"/>
    <property type="match status" value="1"/>
</dbReference>
<dbReference type="GO" id="GO:0004672">
    <property type="term" value="F:protein kinase activity"/>
    <property type="evidence" value="ECO:0007669"/>
    <property type="project" value="TreeGrafter"/>
</dbReference>
<dbReference type="SMART" id="SM00408">
    <property type="entry name" value="IGc2"/>
    <property type="match status" value="3"/>
</dbReference>
<evidence type="ECO:0000313" key="2">
    <source>
        <dbReference type="Ensembl" id="ENSPNYP00000030945.1"/>
    </source>
</evidence>
<dbReference type="STRING" id="303518.ENSPNYP00000030945"/>
<dbReference type="SMART" id="SM00409">
    <property type="entry name" value="IG"/>
    <property type="match status" value="3"/>
</dbReference>
<reference evidence="2" key="1">
    <citation type="submission" date="2023-09" db="UniProtKB">
        <authorList>
            <consortium name="Ensembl"/>
        </authorList>
    </citation>
    <scope>IDENTIFICATION</scope>
</reference>
<dbReference type="SUPFAM" id="SSF48726">
    <property type="entry name" value="Immunoglobulin"/>
    <property type="match status" value="3"/>
</dbReference>
<dbReference type="InterPro" id="IPR013783">
    <property type="entry name" value="Ig-like_fold"/>
</dbReference>
<accession>A0A3B4H6V8</accession>
<protein>
    <recommendedName>
        <fullName evidence="1">Ig-like domain-containing protein</fullName>
    </recommendedName>
</protein>
<dbReference type="InterPro" id="IPR003599">
    <property type="entry name" value="Ig_sub"/>
</dbReference>
<dbReference type="InterPro" id="IPR036179">
    <property type="entry name" value="Ig-like_dom_sf"/>
</dbReference>
<dbReference type="GeneTree" id="ENSGT01110000267173"/>
<dbReference type="Pfam" id="PF07679">
    <property type="entry name" value="I-set"/>
    <property type="match status" value="3"/>
</dbReference>
<dbReference type="CDD" id="cd00096">
    <property type="entry name" value="Ig"/>
    <property type="match status" value="1"/>
</dbReference>
<dbReference type="Gene3D" id="2.60.40.10">
    <property type="entry name" value="Immunoglobulins"/>
    <property type="match status" value="3"/>
</dbReference>
<feature type="domain" description="Ig-like" evidence="1">
    <location>
        <begin position="154"/>
        <end position="242"/>
    </location>
</feature>
<dbReference type="FunFam" id="2.60.40.10:FF:000022">
    <property type="entry name" value="Cardiac titin"/>
    <property type="match status" value="3"/>
</dbReference>
<evidence type="ECO:0000259" key="1">
    <source>
        <dbReference type="PROSITE" id="PS50835"/>
    </source>
</evidence>
<dbReference type="AlphaFoldDB" id="A0A3B4H6V8"/>
<dbReference type="PANTHER" id="PTHR47633:SF8">
    <property type="entry name" value="SPEG NEIGHBOR PROTEIN"/>
    <property type="match status" value="1"/>
</dbReference>
<dbReference type="InterPro" id="IPR013098">
    <property type="entry name" value="Ig_I-set"/>
</dbReference>
<name>A0A3B4H6V8_9CICH</name>
<dbReference type="InterPro" id="IPR003598">
    <property type="entry name" value="Ig_sub2"/>
</dbReference>
<dbReference type="PROSITE" id="PS50835">
    <property type="entry name" value="IG_LIKE"/>
    <property type="match status" value="3"/>
</dbReference>
<feature type="domain" description="Ig-like" evidence="1">
    <location>
        <begin position="28"/>
        <end position="117"/>
    </location>
</feature>
<organism evidence="2">
    <name type="scientific">Pundamilia nyererei</name>
    <dbReference type="NCBI Taxonomy" id="303518"/>
    <lineage>
        <taxon>Eukaryota</taxon>
        <taxon>Metazoa</taxon>
        <taxon>Chordata</taxon>
        <taxon>Craniata</taxon>
        <taxon>Vertebrata</taxon>
        <taxon>Euteleostomi</taxon>
        <taxon>Actinopterygii</taxon>
        <taxon>Neopterygii</taxon>
        <taxon>Teleostei</taxon>
        <taxon>Neoteleostei</taxon>
        <taxon>Acanthomorphata</taxon>
        <taxon>Ovalentaria</taxon>
        <taxon>Cichlomorphae</taxon>
        <taxon>Cichliformes</taxon>
        <taxon>Cichlidae</taxon>
        <taxon>African cichlids</taxon>
        <taxon>Pseudocrenilabrinae</taxon>
        <taxon>Haplochromini</taxon>
        <taxon>Pundamilia</taxon>
    </lineage>
</organism>
<sequence length="341" mass="36946">LWLAASSVACSAVIKTKLPLNNFVIAEPASISEHPKSISVTHGDPARLECRFSGTKPLKVRWLKAGKELPSGQRYRIQSTDTSSVLKMITTEKSDGGDYTVEVSNVAGHSSCDASVTVLGRFAQSFVESVCSSFYSHPDNVFFNLYVIDQIIKPSFTRKLTETEGIKGSCAHLECLVSGSLPMTIQWYKDETEIQTCQKYKCTFFENVAFLEIGCLDSRDSGSYTCVAENEAGSAQCSGSLSVKGLISCIISIFSNALPGSKVRFTLRVSGTPPLAIKWFKNKKEILPSAECSVIKDSTSSSLELFSAKTSDSGEYVCEVQNAVGSASCKAALFVKESCWS</sequence>
<dbReference type="InterPro" id="IPR007110">
    <property type="entry name" value="Ig-like_dom"/>
</dbReference>